<evidence type="ECO:0000313" key="2">
    <source>
        <dbReference type="EMBL" id="PNH18423.1"/>
    </source>
</evidence>
<dbReference type="EMBL" id="NBZD01000003">
    <property type="protein sequence ID" value="PNH18423.1"/>
    <property type="molecule type" value="Genomic_DNA"/>
</dbReference>
<dbReference type="Pfam" id="PF06949">
    <property type="entry name" value="DUF1292"/>
    <property type="match status" value="1"/>
</dbReference>
<dbReference type="RefSeq" id="WP_012992686.1">
    <property type="nucleotide sequence ID" value="NZ_NBZD01000003.1"/>
</dbReference>
<name>A0A2J8B0X1_9FIRM</name>
<dbReference type="AlphaFoldDB" id="A0A2J8B0X1"/>
<dbReference type="Proteomes" id="UP000236394">
    <property type="component" value="Unassembled WGS sequence"/>
</dbReference>
<evidence type="ECO:0000313" key="3">
    <source>
        <dbReference type="Proteomes" id="UP000236394"/>
    </source>
</evidence>
<reference evidence="3" key="1">
    <citation type="submission" date="2017-04" db="EMBL/GenBank/DDBJ databases">
        <authorList>
            <person name="Bumgarner R.E."/>
            <person name="Fredricks D.N."/>
            <person name="Srinivasan S."/>
        </authorList>
    </citation>
    <scope>NUCLEOTIDE SEQUENCE [LARGE SCALE GENOMIC DNA]</scope>
    <source>
        <strain evidence="3">KA00405</strain>
    </source>
</reference>
<accession>A0A2J8B0X1</accession>
<evidence type="ECO:0000256" key="1">
    <source>
        <dbReference type="SAM" id="MobiDB-lite"/>
    </source>
</evidence>
<organism evidence="2 3">
    <name type="scientific">Mageeibacillus indolicus</name>
    <dbReference type="NCBI Taxonomy" id="884684"/>
    <lineage>
        <taxon>Bacteria</taxon>
        <taxon>Bacillati</taxon>
        <taxon>Bacillota</taxon>
        <taxon>Clostridia</taxon>
        <taxon>Eubacteriales</taxon>
        <taxon>Oscillospiraceae</taxon>
        <taxon>Mageeibacillus</taxon>
    </lineage>
</organism>
<feature type="region of interest" description="Disordered" evidence="1">
    <location>
        <begin position="125"/>
        <end position="144"/>
    </location>
</feature>
<proteinExistence type="predicted"/>
<gene>
    <name evidence="2" type="ORF">B7R76_06175</name>
</gene>
<comment type="caution">
    <text evidence="2">The sequence shown here is derived from an EMBL/GenBank/DDBJ whole genome shotgun (WGS) entry which is preliminary data.</text>
</comment>
<sequence length="144" mass="16347">MLNLNNIFYSDECDCGCGHTKEHEHEHDLEHEHSCGCGCGCEDEGEIGESIVTMVDEETGEEYQFSIVDDFDFEGEVYCVLLTVDKDPEALIVKVVTDENDNDYFMSLEDEEYDRVSAEYERILAEADDEDDDGSEYVIEGGKE</sequence>
<dbReference type="InterPro" id="IPR009711">
    <property type="entry name" value="UPF0473"/>
</dbReference>
<feature type="compositionally biased region" description="Acidic residues" evidence="1">
    <location>
        <begin position="126"/>
        <end position="135"/>
    </location>
</feature>
<protein>
    <submittedName>
        <fullName evidence="2">DUF1292 domain-containing protein</fullName>
    </submittedName>
</protein>